<dbReference type="OMA" id="SMYGSKT"/>
<feature type="region of interest" description="Disordered" evidence="3">
    <location>
        <begin position="442"/>
        <end position="531"/>
    </location>
</feature>
<proteinExistence type="predicted"/>
<dbReference type="PANTHER" id="PTHR22115">
    <property type="entry name" value="C3ORF6 PROTEIN-RELATED"/>
    <property type="match status" value="1"/>
</dbReference>
<feature type="compositionally biased region" description="Basic and acidic residues" evidence="3">
    <location>
        <begin position="182"/>
        <end position="209"/>
    </location>
</feature>
<feature type="domain" description="Coiled-coil" evidence="4">
    <location>
        <begin position="5"/>
        <end position="128"/>
    </location>
</feature>
<accession>A0A2D0SJC7</accession>
<dbReference type="PANTHER" id="PTHR22115:SF5">
    <property type="entry name" value="COILED-COIL DOMAIN-CONTAINING PROTEIN 50-LIKE ISOFORM X1"/>
    <property type="match status" value="1"/>
</dbReference>
<dbReference type="KEGG" id="ipu:108276045"/>
<dbReference type="OrthoDB" id="9994767at2759"/>
<feature type="compositionally biased region" description="Basic and acidic residues" evidence="3">
    <location>
        <begin position="274"/>
        <end position="283"/>
    </location>
</feature>
<protein>
    <submittedName>
        <fullName evidence="6">Coiled-coil domain-containing protein 187 isoform X1</fullName>
    </submittedName>
</protein>
<evidence type="ECO:0000313" key="5">
    <source>
        <dbReference type="Proteomes" id="UP000221080"/>
    </source>
</evidence>
<organism evidence="5 6">
    <name type="scientific">Ictalurus punctatus</name>
    <name type="common">Channel catfish</name>
    <name type="synonym">Silurus punctatus</name>
    <dbReference type="NCBI Taxonomy" id="7998"/>
    <lineage>
        <taxon>Eukaryota</taxon>
        <taxon>Metazoa</taxon>
        <taxon>Chordata</taxon>
        <taxon>Craniata</taxon>
        <taxon>Vertebrata</taxon>
        <taxon>Euteleostomi</taxon>
        <taxon>Actinopterygii</taxon>
        <taxon>Neopterygii</taxon>
        <taxon>Teleostei</taxon>
        <taxon>Ostariophysi</taxon>
        <taxon>Siluriformes</taxon>
        <taxon>Ictaluridae</taxon>
        <taxon>Ictalurus</taxon>
    </lineage>
</organism>
<feature type="compositionally biased region" description="Basic and acidic residues" evidence="3">
    <location>
        <begin position="442"/>
        <end position="469"/>
    </location>
</feature>
<reference evidence="5" key="1">
    <citation type="journal article" date="2016" name="Nat. Commun.">
        <title>The channel catfish genome sequence provides insights into the evolution of scale formation in teleosts.</title>
        <authorList>
            <person name="Liu Z."/>
            <person name="Liu S."/>
            <person name="Yao J."/>
            <person name="Bao L."/>
            <person name="Zhang J."/>
            <person name="Li Y."/>
            <person name="Jiang C."/>
            <person name="Sun L."/>
            <person name="Wang R."/>
            <person name="Zhang Y."/>
            <person name="Zhou T."/>
            <person name="Zeng Q."/>
            <person name="Fu Q."/>
            <person name="Gao S."/>
            <person name="Li N."/>
            <person name="Koren S."/>
            <person name="Jiang Y."/>
            <person name="Zimin A."/>
            <person name="Xu P."/>
            <person name="Phillippy A.M."/>
            <person name="Geng X."/>
            <person name="Song L."/>
            <person name="Sun F."/>
            <person name="Li C."/>
            <person name="Wang X."/>
            <person name="Chen A."/>
            <person name="Jin Y."/>
            <person name="Yuan Z."/>
            <person name="Yang Y."/>
            <person name="Tan S."/>
            <person name="Peatman E."/>
            <person name="Lu J."/>
            <person name="Qin Z."/>
            <person name="Dunham R."/>
            <person name="Li Z."/>
            <person name="Sonstegard T."/>
            <person name="Feng J."/>
            <person name="Danzmann R.G."/>
            <person name="Schroeder S."/>
            <person name="Scheffler B."/>
            <person name="Duke M.V."/>
            <person name="Ballard L."/>
            <person name="Kucuktas H."/>
            <person name="Kaltenboeck L."/>
            <person name="Liu H."/>
            <person name="Armbruster J."/>
            <person name="Xie Y."/>
            <person name="Kirby M.L."/>
            <person name="Tian Y."/>
            <person name="Flanagan M.E."/>
            <person name="Mu W."/>
            <person name="Waldbieser G.C."/>
        </authorList>
    </citation>
    <scope>NUCLEOTIDE SEQUENCE [LARGE SCALE GENOMIC DNA]</scope>
    <source>
        <strain evidence="5">SDA103</strain>
    </source>
</reference>
<feature type="compositionally biased region" description="Low complexity" evidence="3">
    <location>
        <begin position="514"/>
        <end position="525"/>
    </location>
</feature>
<dbReference type="CTD" id="399693"/>
<evidence type="ECO:0000256" key="1">
    <source>
        <dbReference type="ARBA" id="ARBA00023054"/>
    </source>
</evidence>
<feature type="region of interest" description="Disordered" evidence="3">
    <location>
        <begin position="132"/>
        <end position="229"/>
    </location>
</feature>
<feature type="compositionally biased region" description="Polar residues" evidence="3">
    <location>
        <begin position="688"/>
        <end position="704"/>
    </location>
</feature>
<dbReference type="AlphaFoldDB" id="A0A2D0SJC7"/>
<evidence type="ECO:0000256" key="3">
    <source>
        <dbReference type="SAM" id="MobiDB-lite"/>
    </source>
</evidence>
<feature type="region of interest" description="Disordered" evidence="3">
    <location>
        <begin position="629"/>
        <end position="744"/>
    </location>
</feature>
<feature type="compositionally biased region" description="Polar residues" evidence="3">
    <location>
        <begin position="140"/>
        <end position="151"/>
    </location>
</feature>
<name>A0A2D0SJC7_ICTPU</name>
<dbReference type="InterPro" id="IPR039303">
    <property type="entry name" value="CCDC50"/>
</dbReference>
<gene>
    <name evidence="6" type="primary">ccdc187</name>
</gene>
<dbReference type="InterPro" id="IPR029311">
    <property type="entry name" value="CCDC50_N"/>
</dbReference>
<feature type="coiled-coil region" evidence="2">
    <location>
        <begin position="401"/>
        <end position="428"/>
    </location>
</feature>
<reference evidence="6" key="2">
    <citation type="submission" date="2025-08" db="UniProtKB">
        <authorList>
            <consortium name="RefSeq"/>
        </authorList>
    </citation>
    <scope>IDENTIFICATION</scope>
    <source>
        <tissue evidence="6">Blood</tissue>
    </source>
</reference>
<feature type="compositionally biased region" description="Low complexity" evidence="3">
    <location>
        <begin position="215"/>
        <end position="225"/>
    </location>
</feature>
<feature type="compositionally biased region" description="Basic and acidic residues" evidence="3">
    <location>
        <begin position="730"/>
        <end position="744"/>
    </location>
</feature>
<feature type="compositionally biased region" description="Basic and acidic residues" evidence="3">
    <location>
        <begin position="481"/>
        <end position="505"/>
    </location>
</feature>
<feature type="coiled-coil region" evidence="2">
    <location>
        <begin position="89"/>
        <end position="120"/>
    </location>
</feature>
<feature type="region of interest" description="Disordered" evidence="3">
    <location>
        <begin position="274"/>
        <end position="298"/>
    </location>
</feature>
<keyword evidence="1 2" id="KW-0175">Coiled coil</keyword>
<evidence type="ECO:0000256" key="2">
    <source>
        <dbReference type="SAM" id="Coils"/>
    </source>
</evidence>
<dbReference type="RefSeq" id="XP_017342808.1">
    <property type="nucleotide sequence ID" value="XM_017487319.3"/>
</dbReference>
<evidence type="ECO:0000259" key="4">
    <source>
        <dbReference type="Pfam" id="PF15295"/>
    </source>
</evidence>
<dbReference type="GeneID" id="108276045"/>
<sequence>MAELEVDQSNLPRVQEVSQYFSVLEDGALAHNLQEQEIEQYYSSNVQRNQLVQKDIRVAKRLQDEEQQRAQVLHDQATRQLEEQDSEYARRIQEEIQCAAEEERRRQEEDEEIAKQIQEEEELYVRQRYSCRRTDGGENGSTIGSPNTFQPSRPLFSEEEELAWQSREHPPSPSSSDYETDYCERTRPFNREHADHVEQRHQPRRELPLRRRSGQSRSSFASQSSTTGHHLRGWGNVVQLIKNDLSEQGYLSYSSEELFEPVYKLERILSRHQQASERGREQGTRLCRPSSMREGNSRMWQGDQVGRMERYRHSNYKDGVSMRSESRLVRYYSSSDCKSGDGQRRVRFQDDQTRHDFHTDGHRAFEENRGESRGLRSCTVRPYRGIQVDRTSFGEVNRTYRHEANGVRNSLSQEIREEEEDRGRLRERGSWERGHYRVRAEHRPRAHSLREDRRQEGRKSRRYGGEGSRRRIRSEGWQGNQEDRSSTEEEEVDRERERRREDTRAPRHPQRNLSASCRGRSSGAGQRVNRPSLDLGVLRQVLQDEELAHRLQAEEEELLRGDLASASSLERPYPKGDFTAAQVAQDEEIARFMQKQEIKTQLRSQELDNYGSGRGYREMSHVYDNSEICDGETPRERLNSEGLLSPVDDCSPEHQPPSPVSLAAQQHPLRNIAEELDPTFQREEKVQAGQSISGTCPIQATPQAGSCEEPAFVAPTKRQNDKPRRTKSKEKKENSKSKENCKQQ</sequence>
<evidence type="ECO:0000313" key="6">
    <source>
        <dbReference type="RefSeq" id="XP_017342808.1"/>
    </source>
</evidence>
<keyword evidence="5" id="KW-1185">Reference proteome</keyword>
<dbReference type="Pfam" id="PF15295">
    <property type="entry name" value="CCDC50_N"/>
    <property type="match status" value="1"/>
</dbReference>
<dbReference type="Proteomes" id="UP000221080">
    <property type="component" value="Chromosome 15"/>
</dbReference>